<dbReference type="KEGG" id="ock:EXM22_04855"/>
<feature type="transmembrane region" description="Helical" evidence="1">
    <location>
        <begin position="9"/>
        <end position="26"/>
    </location>
</feature>
<feature type="transmembrane region" description="Helical" evidence="1">
    <location>
        <begin position="38"/>
        <end position="55"/>
    </location>
</feature>
<evidence type="ECO:0000313" key="2">
    <source>
        <dbReference type="EMBL" id="QEN07350.1"/>
    </source>
</evidence>
<keyword evidence="1" id="KW-0472">Membrane</keyword>
<keyword evidence="1" id="KW-1133">Transmembrane helix</keyword>
<dbReference type="OrthoDB" id="9866527at2"/>
<keyword evidence="1" id="KW-0812">Transmembrane</keyword>
<dbReference type="Proteomes" id="UP000324209">
    <property type="component" value="Chromosome"/>
</dbReference>
<sequence>MTTTFRKHSAARLVNYLFLIPFILAYRPLLIRYNGADLLWYTIGVSIILIIIYMSNRRPYVILDETRLILNLHYYQNPEVHILERITLIEPIGSHSCRIHSRDFNPVRISLNPKDLKKFMATLSQRNIKIKTL</sequence>
<gene>
    <name evidence="2" type="ORF">EXM22_04855</name>
</gene>
<reference evidence="2 3" key="1">
    <citation type="submission" date="2019-02" db="EMBL/GenBank/DDBJ databases">
        <title>Complete Genome Sequence and Methylome Analysis of free living Spirochaetas.</title>
        <authorList>
            <person name="Fomenkov A."/>
            <person name="Dubinina G."/>
            <person name="Leshcheva N."/>
            <person name="Mikheeva N."/>
            <person name="Grabovich M."/>
            <person name="Vincze T."/>
            <person name="Roberts R.J."/>
        </authorList>
    </citation>
    <scope>NUCLEOTIDE SEQUENCE [LARGE SCALE GENOMIC DNA]</scope>
    <source>
        <strain evidence="2 3">K2</strain>
    </source>
</reference>
<evidence type="ECO:0008006" key="4">
    <source>
        <dbReference type="Google" id="ProtNLM"/>
    </source>
</evidence>
<proteinExistence type="predicted"/>
<dbReference type="RefSeq" id="WP_149485431.1">
    <property type="nucleotide sequence ID" value="NZ_CP036150.1"/>
</dbReference>
<organism evidence="2 3">
    <name type="scientific">Oceanispirochaeta crateris</name>
    <dbReference type="NCBI Taxonomy" id="2518645"/>
    <lineage>
        <taxon>Bacteria</taxon>
        <taxon>Pseudomonadati</taxon>
        <taxon>Spirochaetota</taxon>
        <taxon>Spirochaetia</taxon>
        <taxon>Spirochaetales</taxon>
        <taxon>Spirochaetaceae</taxon>
        <taxon>Oceanispirochaeta</taxon>
    </lineage>
</organism>
<dbReference type="AlphaFoldDB" id="A0A5C1QK24"/>
<evidence type="ECO:0000313" key="3">
    <source>
        <dbReference type="Proteomes" id="UP000324209"/>
    </source>
</evidence>
<name>A0A5C1QK24_9SPIO</name>
<keyword evidence="3" id="KW-1185">Reference proteome</keyword>
<evidence type="ECO:0000256" key="1">
    <source>
        <dbReference type="SAM" id="Phobius"/>
    </source>
</evidence>
<accession>A0A5C1QK24</accession>
<dbReference type="EMBL" id="CP036150">
    <property type="protein sequence ID" value="QEN07350.1"/>
    <property type="molecule type" value="Genomic_DNA"/>
</dbReference>
<protein>
    <recommendedName>
        <fullName evidence="4">PH domain-containing protein</fullName>
    </recommendedName>
</protein>